<organism evidence="4 5">
    <name type="scientific">Thanatephorus cucumeris (strain AG1-IA)</name>
    <name type="common">Rice sheath blight fungus</name>
    <name type="synonym">Rhizoctonia solani</name>
    <dbReference type="NCBI Taxonomy" id="983506"/>
    <lineage>
        <taxon>Eukaryota</taxon>
        <taxon>Fungi</taxon>
        <taxon>Dikarya</taxon>
        <taxon>Basidiomycota</taxon>
        <taxon>Agaricomycotina</taxon>
        <taxon>Agaricomycetes</taxon>
        <taxon>Cantharellales</taxon>
        <taxon>Ceratobasidiaceae</taxon>
        <taxon>Rhizoctonia</taxon>
        <taxon>Rhizoctonia solani AG-1</taxon>
    </lineage>
</organism>
<dbReference type="InterPro" id="IPR036291">
    <property type="entry name" value="NAD(P)-bd_dom_sf"/>
</dbReference>
<comment type="caution">
    <text evidence="4">The sequence shown here is derived from an EMBL/GenBank/DDBJ whole genome shotgun (WGS) entry which is preliminary data.</text>
</comment>
<sequence length="416" mass="46809">MFDKKIIAVCGATGELKRRLESFQGGSTIKHLLRDGRFAVRGLTRKPDSANAKALSTLGVEVVRGDFDDVDSLISAFRGCYGVFGVTDYFEAFDKEAQQGINIVDAAKAAGVEHLVLSAGAENDPPVVILEHNYSCSLSSGFWCSLDCVFYFVLLQQPHLIRCHDPGSSNGWMEILSSIPNRHTNAEYITQGYWRICKLLLELAPLGRSSTWSQITAAFTNPEEWIGKDMNIVNEYITPREYADIFAEVTCSDHELDHRFKWFIDQHDKKEPYYDVQLAKRLCPDNQSFEDYVKEYREVPPEQPTMIQCYRTQERFVNSPMINQYIHLHAIVPRITTLFGNGPNIYITLDGSLTEVCWYRRILPCATQALFGAFVAHIVFETSRTSAISDRPMAVTGNAWALEVDVDDISSSQGGG</sequence>
<keyword evidence="2" id="KW-0521">NADP</keyword>
<dbReference type="HOGENOM" id="CLU_660861_0_0_1"/>
<name>L8X935_THACA</name>
<evidence type="ECO:0000259" key="3">
    <source>
        <dbReference type="Pfam" id="PF05368"/>
    </source>
</evidence>
<proteinExistence type="inferred from homology"/>
<evidence type="ECO:0000313" key="4">
    <source>
        <dbReference type="EMBL" id="ELU45169.1"/>
    </source>
</evidence>
<dbReference type="PANTHER" id="PTHR42748:SF7">
    <property type="entry name" value="NMRA LIKE REDOX SENSOR 1-RELATED"/>
    <property type="match status" value="1"/>
</dbReference>
<dbReference type="AlphaFoldDB" id="L8X935"/>
<dbReference type="STRING" id="983506.L8X935"/>
<dbReference type="Gene3D" id="3.40.50.720">
    <property type="entry name" value="NAD(P)-binding Rossmann-like Domain"/>
    <property type="match status" value="2"/>
</dbReference>
<dbReference type="Proteomes" id="UP000011668">
    <property type="component" value="Unassembled WGS sequence"/>
</dbReference>
<gene>
    <name evidence="4" type="ORF">AG1IA_00803</name>
</gene>
<evidence type="ECO:0000313" key="5">
    <source>
        <dbReference type="Proteomes" id="UP000011668"/>
    </source>
</evidence>
<dbReference type="PANTHER" id="PTHR42748">
    <property type="entry name" value="NITROGEN METABOLITE REPRESSION PROTEIN NMRA FAMILY MEMBER"/>
    <property type="match status" value="1"/>
</dbReference>
<dbReference type="Pfam" id="PF05368">
    <property type="entry name" value="NmrA"/>
    <property type="match status" value="1"/>
</dbReference>
<comment type="similarity">
    <text evidence="1">Belongs to the NmrA-type oxidoreductase family.</text>
</comment>
<reference evidence="4 5" key="1">
    <citation type="journal article" date="2013" name="Nat. Commun.">
        <title>The evolution and pathogenic mechanisms of the rice sheath blight pathogen.</title>
        <authorList>
            <person name="Zheng A."/>
            <person name="Lin R."/>
            <person name="Xu L."/>
            <person name="Qin P."/>
            <person name="Tang C."/>
            <person name="Ai P."/>
            <person name="Zhang D."/>
            <person name="Liu Y."/>
            <person name="Sun Z."/>
            <person name="Feng H."/>
            <person name="Wang Y."/>
            <person name="Chen Y."/>
            <person name="Liang X."/>
            <person name="Fu R."/>
            <person name="Li Q."/>
            <person name="Zhang J."/>
            <person name="Yu X."/>
            <person name="Xie Z."/>
            <person name="Ding L."/>
            <person name="Guan P."/>
            <person name="Tang J."/>
            <person name="Liang Y."/>
            <person name="Wang S."/>
            <person name="Deng Q."/>
            <person name="Li S."/>
            <person name="Zhu J."/>
            <person name="Wang L."/>
            <person name="Liu H."/>
            <person name="Li P."/>
        </authorList>
    </citation>
    <scope>NUCLEOTIDE SEQUENCE [LARGE SCALE GENOMIC DNA]</scope>
    <source>
        <strain evidence="5">AG-1 IA</strain>
    </source>
</reference>
<dbReference type="OrthoDB" id="419598at2759"/>
<evidence type="ECO:0000256" key="1">
    <source>
        <dbReference type="ARBA" id="ARBA00006328"/>
    </source>
</evidence>
<dbReference type="InterPro" id="IPR051164">
    <property type="entry name" value="NmrA-like_oxidored"/>
</dbReference>
<dbReference type="InterPro" id="IPR008030">
    <property type="entry name" value="NmrA-like"/>
</dbReference>
<evidence type="ECO:0000256" key="2">
    <source>
        <dbReference type="ARBA" id="ARBA00022857"/>
    </source>
</evidence>
<keyword evidence="5" id="KW-1185">Reference proteome</keyword>
<dbReference type="SUPFAM" id="SSF51735">
    <property type="entry name" value="NAD(P)-binding Rossmann-fold domains"/>
    <property type="match status" value="1"/>
</dbReference>
<protein>
    <submittedName>
        <fullName evidence="4">NmrA domain-containing protein</fullName>
    </submittedName>
</protein>
<feature type="domain" description="NmrA-like" evidence="3">
    <location>
        <begin position="4"/>
        <end position="119"/>
    </location>
</feature>
<accession>L8X935</accession>
<dbReference type="EMBL" id="AFRT01000147">
    <property type="protein sequence ID" value="ELU45169.1"/>
    <property type="molecule type" value="Genomic_DNA"/>
</dbReference>